<keyword evidence="6 8" id="KW-0472">Membrane</keyword>
<accession>A0A9P9BLW9</accession>
<gene>
    <name evidence="10" type="ORF">B0I36DRAFT_328905</name>
</gene>
<evidence type="ECO:0000256" key="1">
    <source>
        <dbReference type="ARBA" id="ARBA00004127"/>
    </source>
</evidence>
<dbReference type="Pfam" id="PF07690">
    <property type="entry name" value="MFS_1"/>
    <property type="match status" value="1"/>
</dbReference>
<feature type="transmembrane region" description="Helical" evidence="8">
    <location>
        <begin position="245"/>
        <end position="265"/>
    </location>
</feature>
<feature type="transmembrane region" description="Helical" evidence="8">
    <location>
        <begin position="377"/>
        <end position="402"/>
    </location>
</feature>
<feature type="transmembrane region" description="Helical" evidence="8">
    <location>
        <begin position="423"/>
        <end position="442"/>
    </location>
</feature>
<name>A0A9P9BLW9_9PEZI</name>
<organism evidence="10 11">
    <name type="scientific">Microdochium trichocladiopsis</name>
    <dbReference type="NCBI Taxonomy" id="1682393"/>
    <lineage>
        <taxon>Eukaryota</taxon>
        <taxon>Fungi</taxon>
        <taxon>Dikarya</taxon>
        <taxon>Ascomycota</taxon>
        <taxon>Pezizomycotina</taxon>
        <taxon>Sordariomycetes</taxon>
        <taxon>Xylariomycetidae</taxon>
        <taxon>Xylariales</taxon>
        <taxon>Microdochiaceae</taxon>
        <taxon>Microdochium</taxon>
    </lineage>
</organism>
<keyword evidence="3" id="KW-0813">Transport</keyword>
<evidence type="ECO:0000256" key="6">
    <source>
        <dbReference type="ARBA" id="ARBA00023136"/>
    </source>
</evidence>
<evidence type="ECO:0000256" key="2">
    <source>
        <dbReference type="ARBA" id="ARBA00008335"/>
    </source>
</evidence>
<feature type="transmembrane region" description="Helical" evidence="8">
    <location>
        <begin position="491"/>
        <end position="509"/>
    </location>
</feature>
<comment type="caution">
    <text evidence="10">The sequence shown here is derived from an EMBL/GenBank/DDBJ whole genome shotgun (WGS) entry which is preliminary data.</text>
</comment>
<feature type="compositionally biased region" description="Low complexity" evidence="7">
    <location>
        <begin position="531"/>
        <end position="540"/>
    </location>
</feature>
<feature type="region of interest" description="Disordered" evidence="7">
    <location>
        <begin position="519"/>
        <end position="550"/>
    </location>
</feature>
<feature type="transmembrane region" description="Helical" evidence="8">
    <location>
        <begin position="319"/>
        <end position="341"/>
    </location>
</feature>
<feature type="transmembrane region" description="Helical" evidence="8">
    <location>
        <begin position="116"/>
        <end position="137"/>
    </location>
</feature>
<feature type="transmembrane region" description="Helical" evidence="8">
    <location>
        <begin position="179"/>
        <end position="198"/>
    </location>
</feature>
<dbReference type="OrthoDB" id="10021397at2759"/>
<dbReference type="PANTHER" id="PTHR23501:SF78">
    <property type="entry name" value="MAJOR FACILITATOR SUPERFAMILY (MFS) PROFILE DOMAIN-CONTAINING PROTEIN-RELATED"/>
    <property type="match status" value="1"/>
</dbReference>
<dbReference type="GO" id="GO:0005886">
    <property type="term" value="C:plasma membrane"/>
    <property type="evidence" value="ECO:0007669"/>
    <property type="project" value="TreeGrafter"/>
</dbReference>
<dbReference type="FunFam" id="1.20.1720.10:FF:000013">
    <property type="entry name" value="Related to multidrug resistance proteins"/>
    <property type="match status" value="1"/>
</dbReference>
<evidence type="ECO:0000313" key="10">
    <source>
        <dbReference type="EMBL" id="KAH7025678.1"/>
    </source>
</evidence>
<dbReference type="Proteomes" id="UP000756346">
    <property type="component" value="Unassembled WGS sequence"/>
</dbReference>
<evidence type="ECO:0000256" key="5">
    <source>
        <dbReference type="ARBA" id="ARBA00022989"/>
    </source>
</evidence>
<dbReference type="FunFam" id="1.20.1250.20:FF:000436">
    <property type="entry name" value="MFS transporter, putative"/>
    <property type="match status" value="1"/>
</dbReference>
<feature type="transmembrane region" description="Helical" evidence="8">
    <location>
        <begin position="218"/>
        <end position="239"/>
    </location>
</feature>
<dbReference type="GO" id="GO:0012505">
    <property type="term" value="C:endomembrane system"/>
    <property type="evidence" value="ECO:0007669"/>
    <property type="project" value="UniProtKB-SubCell"/>
</dbReference>
<keyword evidence="5 8" id="KW-1133">Transmembrane helix</keyword>
<evidence type="ECO:0000256" key="4">
    <source>
        <dbReference type="ARBA" id="ARBA00022692"/>
    </source>
</evidence>
<feature type="transmembrane region" description="Helical" evidence="8">
    <location>
        <begin position="353"/>
        <end position="371"/>
    </location>
</feature>
<dbReference type="InterPro" id="IPR011701">
    <property type="entry name" value="MFS"/>
</dbReference>
<dbReference type="EMBL" id="JAGTJQ010000008">
    <property type="protein sequence ID" value="KAH7025678.1"/>
    <property type="molecule type" value="Genomic_DNA"/>
</dbReference>
<protein>
    <submittedName>
        <fullName evidence="10">Major facilitator superfamily domain-containing protein</fullName>
    </submittedName>
</protein>
<dbReference type="SUPFAM" id="SSF103473">
    <property type="entry name" value="MFS general substrate transporter"/>
    <property type="match status" value="1"/>
</dbReference>
<evidence type="ECO:0000256" key="7">
    <source>
        <dbReference type="SAM" id="MobiDB-lite"/>
    </source>
</evidence>
<feature type="compositionally biased region" description="Basic and acidic residues" evidence="7">
    <location>
        <begin position="541"/>
        <end position="550"/>
    </location>
</feature>
<dbReference type="InterPro" id="IPR020846">
    <property type="entry name" value="MFS_dom"/>
</dbReference>
<proteinExistence type="inferred from homology"/>
<evidence type="ECO:0000259" key="9">
    <source>
        <dbReference type="PROSITE" id="PS50850"/>
    </source>
</evidence>
<evidence type="ECO:0000313" key="11">
    <source>
        <dbReference type="Proteomes" id="UP000756346"/>
    </source>
</evidence>
<dbReference type="PROSITE" id="PS50850">
    <property type="entry name" value="MFS"/>
    <property type="match status" value="1"/>
</dbReference>
<dbReference type="RefSeq" id="XP_046008895.1">
    <property type="nucleotide sequence ID" value="XM_046154645.1"/>
</dbReference>
<evidence type="ECO:0000256" key="8">
    <source>
        <dbReference type="SAM" id="Phobius"/>
    </source>
</evidence>
<dbReference type="GO" id="GO:0046943">
    <property type="term" value="F:carboxylic acid transmembrane transporter activity"/>
    <property type="evidence" value="ECO:0007669"/>
    <property type="project" value="UniProtKB-ARBA"/>
</dbReference>
<evidence type="ECO:0000256" key="3">
    <source>
        <dbReference type="ARBA" id="ARBA00022448"/>
    </source>
</evidence>
<dbReference type="InterPro" id="IPR036259">
    <property type="entry name" value="MFS_trans_sf"/>
</dbReference>
<dbReference type="Gene3D" id="1.20.1250.20">
    <property type="entry name" value="MFS general substrate transporter like domains"/>
    <property type="match status" value="2"/>
</dbReference>
<comment type="subcellular location">
    <subcellularLocation>
        <location evidence="1">Endomembrane system</location>
        <topology evidence="1">Multi-pass membrane protein</topology>
    </subcellularLocation>
</comment>
<feature type="transmembrane region" description="Helical" evidence="8">
    <location>
        <begin position="286"/>
        <end position="307"/>
    </location>
</feature>
<keyword evidence="11" id="KW-1185">Reference proteome</keyword>
<feature type="transmembrane region" description="Helical" evidence="8">
    <location>
        <begin position="21"/>
        <end position="39"/>
    </location>
</feature>
<sequence>MAKSSKEAVVIHDQTNLLTGSKLIIVFCALASALLITYIDQNSIGVALPTIGRELNSASTIVWAGTSSLIANTAFQVLYGRLSDILGRKVILITCLCMLGLADLLCGFAQSGPQLYAFRGISGLANGGIMALVMMVVSDITTLEQRGKYQGILGSCVGLGNTIGPFLAAAFTTHVTWRATFWLITPLTLCVAVLLYFLLPPQTIPPEPLSTKLAKIDWIGGITSSIGTILLLIPISGLGTQFSTSSPMVIAMITLGAFFLLLFVLHEYRFAKLPMLPLRLFNNPALAAMLTQNFLIGIVFQSLLYYLPIYFQSALRMNLVTSAALILPTVIPQAVASALSGQYISRMKRYGEVIWLGYICWTIGSSLHCIFDRSTAIVAMVFILGVEGWGIGCVFQPTLVAAQAHSPKQDRAVVIAARNFIRALGGSAGLAISSAIYSNALIGTLSGAPDIPQSFVDKVRHSVFEVPDLDGLGEAQQNVVLNSYVFAARSIFYLWAGAMAICLMLMLFIKDKGLTRQEEQKPLSESATSTDAAVGAAVVEGDGKDKGSAV</sequence>
<feature type="transmembrane region" description="Helical" evidence="8">
    <location>
        <begin position="149"/>
        <end position="173"/>
    </location>
</feature>
<reference evidence="10" key="1">
    <citation type="journal article" date="2021" name="Nat. Commun.">
        <title>Genetic determinants of endophytism in the Arabidopsis root mycobiome.</title>
        <authorList>
            <person name="Mesny F."/>
            <person name="Miyauchi S."/>
            <person name="Thiergart T."/>
            <person name="Pickel B."/>
            <person name="Atanasova L."/>
            <person name="Karlsson M."/>
            <person name="Huettel B."/>
            <person name="Barry K.W."/>
            <person name="Haridas S."/>
            <person name="Chen C."/>
            <person name="Bauer D."/>
            <person name="Andreopoulos W."/>
            <person name="Pangilinan J."/>
            <person name="LaButti K."/>
            <person name="Riley R."/>
            <person name="Lipzen A."/>
            <person name="Clum A."/>
            <person name="Drula E."/>
            <person name="Henrissat B."/>
            <person name="Kohler A."/>
            <person name="Grigoriev I.V."/>
            <person name="Martin F.M."/>
            <person name="Hacquard S."/>
        </authorList>
    </citation>
    <scope>NUCLEOTIDE SEQUENCE</scope>
    <source>
        <strain evidence="10">MPI-CAGE-CH-0230</strain>
    </source>
</reference>
<feature type="domain" description="Major facilitator superfamily (MFS) profile" evidence="9">
    <location>
        <begin position="26"/>
        <end position="514"/>
    </location>
</feature>
<dbReference type="AlphaFoldDB" id="A0A9P9BLW9"/>
<dbReference type="GeneID" id="70184191"/>
<comment type="similarity">
    <text evidence="2">Belongs to the major facilitator superfamily.</text>
</comment>
<feature type="transmembrane region" description="Helical" evidence="8">
    <location>
        <begin position="59"/>
        <end position="78"/>
    </location>
</feature>
<dbReference type="PANTHER" id="PTHR23501">
    <property type="entry name" value="MAJOR FACILITATOR SUPERFAMILY"/>
    <property type="match status" value="1"/>
</dbReference>
<keyword evidence="4 8" id="KW-0812">Transmembrane</keyword>
<feature type="transmembrane region" description="Helical" evidence="8">
    <location>
        <begin position="90"/>
        <end position="110"/>
    </location>
</feature>